<dbReference type="Pfam" id="PF15795">
    <property type="entry name" value="Spec3"/>
    <property type="match status" value="1"/>
</dbReference>
<evidence type="ECO:0000256" key="2">
    <source>
        <dbReference type="ARBA" id="ARBA00022692"/>
    </source>
</evidence>
<feature type="region of interest" description="Disordered" evidence="5">
    <location>
        <begin position="157"/>
        <end position="214"/>
    </location>
</feature>
<dbReference type="OrthoDB" id="361532at2759"/>
<keyword evidence="2 6" id="KW-0812">Transmembrane</keyword>
<feature type="region of interest" description="Disordered" evidence="5">
    <location>
        <begin position="285"/>
        <end position="313"/>
    </location>
</feature>
<comment type="caution">
    <text evidence="7">The sequence shown here is derived from an EMBL/GenBank/DDBJ whole genome shotgun (WGS) entry which is preliminary data.</text>
</comment>
<organism evidence="7 8">
    <name type="scientific">Mizuhopecten yessoensis</name>
    <name type="common">Japanese scallop</name>
    <name type="synonym">Patinopecten yessoensis</name>
    <dbReference type="NCBI Taxonomy" id="6573"/>
    <lineage>
        <taxon>Eukaryota</taxon>
        <taxon>Metazoa</taxon>
        <taxon>Spiralia</taxon>
        <taxon>Lophotrochozoa</taxon>
        <taxon>Mollusca</taxon>
        <taxon>Bivalvia</taxon>
        <taxon>Autobranchia</taxon>
        <taxon>Pteriomorphia</taxon>
        <taxon>Pectinida</taxon>
        <taxon>Pectinoidea</taxon>
        <taxon>Pectinidae</taxon>
        <taxon>Mizuhopecten</taxon>
    </lineage>
</organism>
<keyword evidence="4 6" id="KW-0472">Membrane</keyword>
<dbReference type="EMBL" id="NEDP02002660">
    <property type="protein sequence ID" value="OWF50328.1"/>
    <property type="molecule type" value="Genomic_DNA"/>
</dbReference>
<accession>A0A210QNP9</accession>
<feature type="compositionally biased region" description="Pro residues" evidence="5">
    <location>
        <begin position="188"/>
        <end position="201"/>
    </location>
</feature>
<evidence type="ECO:0000313" key="8">
    <source>
        <dbReference type="Proteomes" id="UP000242188"/>
    </source>
</evidence>
<feature type="transmembrane region" description="Helical" evidence="6">
    <location>
        <begin position="73"/>
        <end position="100"/>
    </location>
</feature>
<reference evidence="7 8" key="1">
    <citation type="journal article" date="2017" name="Nat. Ecol. Evol.">
        <title>Scallop genome provides insights into evolution of bilaterian karyotype and development.</title>
        <authorList>
            <person name="Wang S."/>
            <person name="Zhang J."/>
            <person name="Jiao W."/>
            <person name="Li J."/>
            <person name="Xun X."/>
            <person name="Sun Y."/>
            <person name="Guo X."/>
            <person name="Huan P."/>
            <person name="Dong B."/>
            <person name="Zhang L."/>
            <person name="Hu X."/>
            <person name="Sun X."/>
            <person name="Wang J."/>
            <person name="Zhao C."/>
            <person name="Wang Y."/>
            <person name="Wang D."/>
            <person name="Huang X."/>
            <person name="Wang R."/>
            <person name="Lv J."/>
            <person name="Li Y."/>
            <person name="Zhang Z."/>
            <person name="Liu B."/>
            <person name="Lu W."/>
            <person name="Hui Y."/>
            <person name="Liang J."/>
            <person name="Zhou Z."/>
            <person name="Hou R."/>
            <person name="Li X."/>
            <person name="Liu Y."/>
            <person name="Li H."/>
            <person name="Ning X."/>
            <person name="Lin Y."/>
            <person name="Zhao L."/>
            <person name="Xing Q."/>
            <person name="Dou J."/>
            <person name="Li Y."/>
            <person name="Mao J."/>
            <person name="Guo H."/>
            <person name="Dou H."/>
            <person name="Li T."/>
            <person name="Mu C."/>
            <person name="Jiang W."/>
            <person name="Fu Q."/>
            <person name="Fu X."/>
            <person name="Miao Y."/>
            <person name="Liu J."/>
            <person name="Yu Q."/>
            <person name="Li R."/>
            <person name="Liao H."/>
            <person name="Li X."/>
            <person name="Kong Y."/>
            <person name="Jiang Z."/>
            <person name="Chourrout D."/>
            <person name="Li R."/>
            <person name="Bao Z."/>
        </authorList>
    </citation>
    <scope>NUCLEOTIDE SEQUENCE [LARGE SCALE GENOMIC DNA]</scope>
    <source>
        <strain evidence="7 8">PY_sf001</strain>
    </source>
</reference>
<evidence type="ECO:0000256" key="4">
    <source>
        <dbReference type="ARBA" id="ARBA00023136"/>
    </source>
</evidence>
<feature type="region of interest" description="Disordered" evidence="5">
    <location>
        <begin position="1"/>
        <end position="62"/>
    </location>
</feature>
<keyword evidence="8" id="KW-1185">Reference proteome</keyword>
<dbReference type="GO" id="GO:0016020">
    <property type="term" value="C:membrane"/>
    <property type="evidence" value="ECO:0007669"/>
    <property type="project" value="UniProtKB-SubCell"/>
</dbReference>
<dbReference type="InterPro" id="IPR026673">
    <property type="entry name" value="SPEC3/Stum"/>
</dbReference>
<feature type="compositionally biased region" description="Polar residues" evidence="5">
    <location>
        <begin position="202"/>
        <end position="214"/>
    </location>
</feature>
<evidence type="ECO:0000256" key="5">
    <source>
        <dbReference type="SAM" id="MobiDB-lite"/>
    </source>
</evidence>
<name>A0A210QNP9_MIZYE</name>
<comment type="subcellular location">
    <subcellularLocation>
        <location evidence="1">Membrane</location>
        <topology evidence="1">Multi-pass membrane protein</topology>
    </subcellularLocation>
</comment>
<evidence type="ECO:0000256" key="3">
    <source>
        <dbReference type="ARBA" id="ARBA00022989"/>
    </source>
</evidence>
<dbReference type="Proteomes" id="UP000242188">
    <property type="component" value="Unassembled WGS sequence"/>
</dbReference>
<dbReference type="PANTHER" id="PTHR21676">
    <property type="entry name" value="PROTEIN STUM"/>
    <property type="match status" value="1"/>
</dbReference>
<feature type="transmembrane region" description="Helical" evidence="6">
    <location>
        <begin position="112"/>
        <end position="136"/>
    </location>
</feature>
<feature type="compositionally biased region" description="Basic and acidic residues" evidence="5">
    <location>
        <begin position="157"/>
        <end position="187"/>
    </location>
</feature>
<evidence type="ECO:0000256" key="1">
    <source>
        <dbReference type="ARBA" id="ARBA00004141"/>
    </source>
</evidence>
<gene>
    <name evidence="7" type="ORF">KP79_PYT10569</name>
</gene>
<evidence type="ECO:0000256" key="6">
    <source>
        <dbReference type="SAM" id="Phobius"/>
    </source>
</evidence>
<sequence>MQVVYSGGSTPSPSPRLHRKQYTGYGRPVQPGYVLGPPPVTTMHRSPSREKNPPIEEDDSSLRDSIPVMSKPLAITCLICNIVLPGLGTFISGLSILCCTRAKTKEMSKKKIVLVNTWVAFLQFITAFVLLLGWIWSIMWGAAFMSISDQHYEKLHSENNRKGPDKLKEEATKTEKEELSPHKELPKPDPPSSPKLEPIPPFTNTAPSTITGSASDTQLHPMIVLQEIPVVNQSESTLYPARPILNARTRHQKILRRQMSDNDLSPFSLTQEQLQEIVIHAAPVNRRRGLPRGDSAASEPSATGTTLINVAEK</sequence>
<protein>
    <submittedName>
        <fullName evidence="7">Protein SPEC3</fullName>
    </submittedName>
</protein>
<feature type="compositionally biased region" description="Polar residues" evidence="5">
    <location>
        <begin position="298"/>
        <end position="313"/>
    </location>
</feature>
<evidence type="ECO:0000313" key="7">
    <source>
        <dbReference type="EMBL" id="OWF50328.1"/>
    </source>
</evidence>
<dbReference type="PANTHER" id="PTHR21676:SF6">
    <property type="entry name" value="PROTEIN STUM"/>
    <property type="match status" value="1"/>
</dbReference>
<dbReference type="AlphaFoldDB" id="A0A210QNP9"/>
<proteinExistence type="predicted"/>
<keyword evidence="3 6" id="KW-1133">Transmembrane helix</keyword>